<gene>
    <name evidence="10" type="ORF">AWU67_07235</name>
</gene>
<evidence type="ECO:0000259" key="8">
    <source>
        <dbReference type="PROSITE" id="PS50893"/>
    </source>
</evidence>
<reference evidence="11" key="2">
    <citation type="submission" date="2016-01" db="EMBL/GenBank/DDBJ databases">
        <title>First complete genome sequence of a species in the genus Microterricola, an extremophilic cold active enzyme producing strain ERGS5:02 isolated from Sikkim Himalaya.</title>
        <authorList>
            <person name="Kumar R."/>
            <person name="Singh D."/>
            <person name="Swarnkar M.K."/>
        </authorList>
    </citation>
    <scope>NUCLEOTIDE SEQUENCE [LARGE SCALE GENOMIC DNA]</scope>
    <source>
        <strain evidence="11">ERGS5:02</strain>
    </source>
</reference>
<sequence>MSQTDTETRGARASRAPIDPRLLRRARAMRGFLALGGLLGLLQTASIIGFAWFVSVLVTGAIDGQSVAELSGSFAALAAMVLLRAFTVWAMDAAAAAGAARVKSQLRVSVLAGIRKLGPSWTAQRGSAATATLVGPGLDALDGYFGKYLPQLILTAIATPLLVIAIFLNDWLSALIVAIALPVIPLFMVLIGMATQAVQRKQWDALQHLSGSFLDVVGGLATLKIFGRERRQLTRIRTVTESYRSETMKVLRLSFLSGFVLELAGSLSVALIAVTIGLRLLDGDLTLGVGLFVLILAPEVFLPVRNVGAQYHAAAEGVTAAADVFDVLEQAEALPKQQTAAAASTAAPSTAVAAARGGTLRLQDLSVHRGDRLIVDRFSAEFEPGTLSVLAGPSGAGKSTILAALLGFVPFDGTVSLGGLHALRRDDVAWSGQNPALGSGSVAENVALGGRLAPGSAERAELLERSMRLAVASGIDPELTLGVGGAGLSGGQAQRVGLARAFYRWQERSTPVLLLDEPSSALDAETEARLLGSLREAADAGAIVIVVSHRQAVLAGADRIVWLETVHVD</sequence>
<dbReference type="PROSITE" id="PS50929">
    <property type="entry name" value="ABC_TM1F"/>
    <property type="match status" value="1"/>
</dbReference>
<feature type="domain" description="ABC transporter" evidence="8">
    <location>
        <begin position="360"/>
        <end position="568"/>
    </location>
</feature>
<dbReference type="Gene3D" id="3.40.50.300">
    <property type="entry name" value="P-loop containing nucleotide triphosphate hydrolases"/>
    <property type="match status" value="1"/>
</dbReference>
<dbReference type="Gene3D" id="1.20.1560.10">
    <property type="entry name" value="ABC transporter type 1, transmembrane domain"/>
    <property type="match status" value="1"/>
</dbReference>
<evidence type="ECO:0000256" key="4">
    <source>
        <dbReference type="ARBA" id="ARBA00022840"/>
    </source>
</evidence>
<evidence type="ECO:0000256" key="1">
    <source>
        <dbReference type="ARBA" id="ARBA00004651"/>
    </source>
</evidence>
<dbReference type="PANTHER" id="PTHR24221">
    <property type="entry name" value="ATP-BINDING CASSETTE SUB-FAMILY B"/>
    <property type="match status" value="1"/>
</dbReference>
<evidence type="ECO:0000256" key="5">
    <source>
        <dbReference type="ARBA" id="ARBA00022989"/>
    </source>
</evidence>
<dbReference type="InterPro" id="IPR003593">
    <property type="entry name" value="AAA+_ATPase"/>
</dbReference>
<feature type="transmembrane region" description="Helical" evidence="7">
    <location>
        <begin position="74"/>
        <end position="97"/>
    </location>
</feature>
<dbReference type="Proteomes" id="UP000058305">
    <property type="component" value="Chromosome"/>
</dbReference>
<dbReference type="InterPro" id="IPR027417">
    <property type="entry name" value="P-loop_NTPase"/>
</dbReference>
<feature type="transmembrane region" description="Helical" evidence="7">
    <location>
        <begin position="148"/>
        <end position="168"/>
    </location>
</feature>
<dbReference type="SUPFAM" id="SSF52540">
    <property type="entry name" value="P-loop containing nucleoside triphosphate hydrolases"/>
    <property type="match status" value="1"/>
</dbReference>
<feature type="transmembrane region" description="Helical" evidence="7">
    <location>
        <begin position="285"/>
        <end position="302"/>
    </location>
</feature>
<dbReference type="GO" id="GO:0140359">
    <property type="term" value="F:ABC-type transporter activity"/>
    <property type="evidence" value="ECO:0007669"/>
    <property type="project" value="InterPro"/>
</dbReference>
<name>A0A0X8E1M6_9MICO</name>
<dbReference type="Pfam" id="PF00005">
    <property type="entry name" value="ABC_tran"/>
    <property type="match status" value="1"/>
</dbReference>
<evidence type="ECO:0000256" key="6">
    <source>
        <dbReference type="ARBA" id="ARBA00023136"/>
    </source>
</evidence>
<dbReference type="NCBIfam" id="TIGR02857">
    <property type="entry name" value="CydD"/>
    <property type="match status" value="1"/>
</dbReference>
<evidence type="ECO:0000313" key="11">
    <source>
        <dbReference type="Proteomes" id="UP000058305"/>
    </source>
</evidence>
<protein>
    <submittedName>
        <fullName evidence="10">ABC transporter ATP-binding protein</fullName>
    </submittedName>
</protein>
<dbReference type="InterPro" id="IPR039421">
    <property type="entry name" value="Type_1_exporter"/>
</dbReference>
<feature type="domain" description="ABC transmembrane type-1" evidence="9">
    <location>
        <begin position="34"/>
        <end position="316"/>
    </location>
</feature>
<dbReference type="EMBL" id="CP014145">
    <property type="protein sequence ID" value="AMB58690.1"/>
    <property type="molecule type" value="Genomic_DNA"/>
</dbReference>
<proteinExistence type="predicted"/>
<dbReference type="GO" id="GO:0016887">
    <property type="term" value="F:ATP hydrolysis activity"/>
    <property type="evidence" value="ECO:0007669"/>
    <property type="project" value="InterPro"/>
</dbReference>
<keyword evidence="4 10" id="KW-0067">ATP-binding</keyword>
<dbReference type="SMART" id="SM00382">
    <property type="entry name" value="AAA"/>
    <property type="match status" value="1"/>
</dbReference>
<dbReference type="PROSITE" id="PS50893">
    <property type="entry name" value="ABC_TRANSPORTER_2"/>
    <property type="match status" value="1"/>
</dbReference>
<organism evidence="10 11">
    <name type="scientific">Microterricola viridarii</name>
    <dbReference type="NCBI Taxonomy" id="412690"/>
    <lineage>
        <taxon>Bacteria</taxon>
        <taxon>Bacillati</taxon>
        <taxon>Actinomycetota</taxon>
        <taxon>Actinomycetes</taxon>
        <taxon>Micrococcales</taxon>
        <taxon>Microbacteriaceae</taxon>
        <taxon>Microterricola</taxon>
    </lineage>
</organism>
<dbReference type="KEGG" id="mvd:AWU67_07235"/>
<evidence type="ECO:0000259" key="9">
    <source>
        <dbReference type="PROSITE" id="PS50929"/>
    </source>
</evidence>
<accession>A0A0X8E1M6</accession>
<dbReference type="PANTHER" id="PTHR24221:SF590">
    <property type="entry name" value="COMPONENT LINKED WITH THE ASSEMBLY OF CYTOCHROME' TRANSPORT TRANSMEMBRANE ATP-BINDING PROTEIN ABC TRANSPORTER CYDD-RELATED"/>
    <property type="match status" value="1"/>
</dbReference>
<dbReference type="SUPFAM" id="SSF90123">
    <property type="entry name" value="ABC transporter transmembrane region"/>
    <property type="match status" value="1"/>
</dbReference>
<keyword evidence="11" id="KW-1185">Reference proteome</keyword>
<keyword evidence="6 7" id="KW-0472">Membrane</keyword>
<feature type="transmembrane region" description="Helical" evidence="7">
    <location>
        <begin position="174"/>
        <end position="194"/>
    </location>
</feature>
<dbReference type="PROSITE" id="PS00211">
    <property type="entry name" value="ABC_TRANSPORTER_1"/>
    <property type="match status" value="1"/>
</dbReference>
<dbReference type="GO" id="GO:0005524">
    <property type="term" value="F:ATP binding"/>
    <property type="evidence" value="ECO:0007669"/>
    <property type="project" value="UniProtKB-KW"/>
</dbReference>
<evidence type="ECO:0000256" key="2">
    <source>
        <dbReference type="ARBA" id="ARBA00022692"/>
    </source>
</evidence>
<evidence type="ECO:0000256" key="3">
    <source>
        <dbReference type="ARBA" id="ARBA00022741"/>
    </source>
</evidence>
<evidence type="ECO:0000313" key="10">
    <source>
        <dbReference type="EMBL" id="AMB58690.1"/>
    </source>
</evidence>
<feature type="transmembrane region" description="Helical" evidence="7">
    <location>
        <begin position="31"/>
        <end position="54"/>
    </location>
</feature>
<keyword evidence="5 7" id="KW-1133">Transmembrane helix</keyword>
<dbReference type="AlphaFoldDB" id="A0A0X8E1M6"/>
<dbReference type="InterPro" id="IPR014216">
    <property type="entry name" value="ABC_transptr_CydD"/>
</dbReference>
<dbReference type="GO" id="GO:0005886">
    <property type="term" value="C:plasma membrane"/>
    <property type="evidence" value="ECO:0007669"/>
    <property type="project" value="UniProtKB-SubCell"/>
</dbReference>
<dbReference type="RefSeq" id="WP_067227380.1">
    <property type="nucleotide sequence ID" value="NZ_CP014145.1"/>
</dbReference>
<keyword evidence="2 7" id="KW-0812">Transmembrane</keyword>
<dbReference type="GO" id="GO:0042883">
    <property type="term" value="P:cysteine transport"/>
    <property type="evidence" value="ECO:0007669"/>
    <property type="project" value="InterPro"/>
</dbReference>
<feature type="transmembrane region" description="Helical" evidence="7">
    <location>
        <begin position="253"/>
        <end position="279"/>
    </location>
</feature>
<dbReference type="Pfam" id="PF00664">
    <property type="entry name" value="ABC_membrane"/>
    <property type="match status" value="1"/>
</dbReference>
<dbReference type="CDD" id="cd18584">
    <property type="entry name" value="ABC_6TM_AarD_CydD"/>
    <property type="match status" value="1"/>
</dbReference>
<evidence type="ECO:0000256" key="7">
    <source>
        <dbReference type="SAM" id="Phobius"/>
    </source>
</evidence>
<dbReference type="InterPro" id="IPR036640">
    <property type="entry name" value="ABC1_TM_sf"/>
</dbReference>
<dbReference type="CDD" id="cd03228">
    <property type="entry name" value="ABCC_MRP_Like"/>
    <property type="match status" value="1"/>
</dbReference>
<dbReference type="InterPro" id="IPR003439">
    <property type="entry name" value="ABC_transporter-like_ATP-bd"/>
</dbReference>
<reference evidence="10 11" key="1">
    <citation type="journal article" date="2016" name="J. Biotechnol.">
        <title>First complete genome sequence of a species in the genus Microterricola, an extremophilic cold active enzyme producing bacterial strain ERGS5:02 isolated from Sikkim Himalaya.</title>
        <authorList>
            <person name="Himanshu"/>
            <person name="Swarnkar M.K."/>
            <person name="Singh D."/>
            <person name="Kumar R."/>
        </authorList>
    </citation>
    <scope>NUCLEOTIDE SEQUENCE [LARGE SCALE GENOMIC DNA]</scope>
    <source>
        <strain evidence="10 11">ERGS5:02</strain>
    </source>
</reference>
<comment type="subcellular location">
    <subcellularLocation>
        <location evidence="1">Cell membrane</location>
        <topology evidence="1">Multi-pass membrane protein</topology>
    </subcellularLocation>
</comment>
<dbReference type="InterPro" id="IPR011527">
    <property type="entry name" value="ABC1_TM_dom"/>
</dbReference>
<dbReference type="InterPro" id="IPR017871">
    <property type="entry name" value="ABC_transporter-like_CS"/>
</dbReference>
<keyword evidence="3" id="KW-0547">Nucleotide-binding</keyword>